<organism evidence="2 3">
    <name type="scientific">Clostridium beijerinckii</name>
    <name type="common">Clostridium MP</name>
    <dbReference type="NCBI Taxonomy" id="1520"/>
    <lineage>
        <taxon>Bacteria</taxon>
        <taxon>Bacillati</taxon>
        <taxon>Bacillota</taxon>
        <taxon>Clostridia</taxon>
        <taxon>Eubacteriales</taxon>
        <taxon>Clostridiaceae</taxon>
        <taxon>Clostridium</taxon>
    </lineage>
</organism>
<name>A0AAX0B1Y9_CLOBE</name>
<feature type="compositionally biased region" description="Polar residues" evidence="1">
    <location>
        <begin position="440"/>
        <end position="452"/>
    </location>
</feature>
<proteinExistence type="predicted"/>
<reference evidence="2" key="2">
    <citation type="journal article" date="2022" name="Nat. Biotechnol.">
        <title>Carbon-negative production of acetone and isopropanol by gas fermentation at industrial pilot scale.</title>
        <authorList>
            <person name="Liew F.E."/>
            <person name="Nogle R."/>
            <person name="Abdalla T."/>
            <person name="Rasor B.J."/>
            <person name="Canter C."/>
            <person name="Jensen R.O."/>
            <person name="Wang L."/>
            <person name="Strutz J."/>
            <person name="Chirania P."/>
            <person name="De Tissera S."/>
            <person name="Mueller A.P."/>
            <person name="Ruan Z."/>
            <person name="Gao A."/>
            <person name="Tran L."/>
            <person name="Engle N.L."/>
            <person name="Bromley J.C."/>
            <person name="Daniell J."/>
            <person name="Conrado R."/>
            <person name="Tschaplinski T.J."/>
            <person name="Giannone R.J."/>
            <person name="Hettich R.L."/>
            <person name="Karim A.S."/>
            <person name="Simpson S.D."/>
            <person name="Brown S.D."/>
            <person name="Leang C."/>
            <person name="Jewett M.C."/>
            <person name="Kopke M."/>
        </authorList>
    </citation>
    <scope>NUCLEOTIDE SEQUENCE</scope>
    <source>
        <strain evidence="2">DJ080</strain>
    </source>
</reference>
<gene>
    <name evidence="2" type="ORF">B0H41_002553</name>
</gene>
<dbReference type="Proteomes" id="UP001193748">
    <property type="component" value="Unassembled WGS sequence"/>
</dbReference>
<dbReference type="InterPro" id="IPR021145">
    <property type="entry name" value="Portal_protein_SPP1_Gp6-like"/>
</dbReference>
<dbReference type="RefSeq" id="WP_173711001.1">
    <property type="nucleotide sequence ID" value="NZ_JABSWW010000001.1"/>
</dbReference>
<accession>A0AAX0B1Y9</accession>
<protein>
    <submittedName>
        <fullName evidence="2">SPP1 family phage portal protein</fullName>
    </submittedName>
</protein>
<dbReference type="EMBL" id="JABSWW010000001">
    <property type="protein sequence ID" value="NRT88874.1"/>
    <property type="molecule type" value="Genomic_DNA"/>
</dbReference>
<feature type="region of interest" description="Disordered" evidence="1">
    <location>
        <begin position="430"/>
        <end position="452"/>
    </location>
</feature>
<sequence>MMDINYYIKTAYNDNPLWFMREVEKPHNITKIAKCYTLKRYLHGEHEVLGRKDVTYKGQTFKVKKLVLQIAKTIINFHSTYLLGKSVSLTGSEDLVKEFQDIYNYGGFNDIDLKLMTQNTKYGDAYEYIYKDDNGNITAKVFDSASSYPVFSDDGTYVAFIEHWTNIEGISYWNVYYEDRVEEWTNEGADAYIKNDKIQYSNLNIINVEDNESGLPNPYYEPSDWDYRYGEGLLELIVPIIDELEDLFSKMGDAIYTLSLNPLLTTIGQAIEGSISNDAIGYNINLDNGSDMKYVTANMDYNTIKLYIDKIENYLNMTAYLPSILGGSGNIANVSEVSLKMLYQLADVYAMITERIMRRGFNKRFNIIRKMINRENKEEYINVEFNYARPQNATETLDNINKQVTMGAMSIESAIEKSPLTLDKTQELERLKKDKKENSNTENVDTNNDIVK</sequence>
<reference evidence="2" key="1">
    <citation type="submission" date="2020-05" db="EMBL/GenBank/DDBJ databases">
        <authorList>
            <person name="Brown S."/>
            <person name="Huntemann M."/>
            <person name="Clum A."/>
            <person name="Spunde A."/>
            <person name="Palaniappan K."/>
            <person name="Ritter S."/>
            <person name="Mikhailova N."/>
            <person name="Chen I.-M."/>
            <person name="Stamatis D."/>
            <person name="Reddy T."/>
            <person name="O'Malley R."/>
            <person name="Daum C."/>
            <person name="Shapiro N."/>
            <person name="Ivanova N."/>
            <person name="Kyrpides N."/>
            <person name="Woyke T."/>
        </authorList>
    </citation>
    <scope>NUCLEOTIDE SEQUENCE</scope>
    <source>
        <strain evidence="2">DJ080</strain>
    </source>
</reference>
<evidence type="ECO:0000256" key="1">
    <source>
        <dbReference type="SAM" id="MobiDB-lite"/>
    </source>
</evidence>
<dbReference type="Pfam" id="PF05133">
    <property type="entry name" value="SPP1_portal"/>
    <property type="match status" value="1"/>
</dbReference>
<evidence type="ECO:0000313" key="2">
    <source>
        <dbReference type="EMBL" id="NRT88874.1"/>
    </source>
</evidence>
<comment type="caution">
    <text evidence="2">The sequence shown here is derived from an EMBL/GenBank/DDBJ whole genome shotgun (WGS) entry which is preliminary data.</text>
</comment>
<dbReference type="AlphaFoldDB" id="A0AAX0B1Y9"/>
<evidence type="ECO:0000313" key="3">
    <source>
        <dbReference type="Proteomes" id="UP001193748"/>
    </source>
</evidence>
<feature type="compositionally biased region" description="Basic and acidic residues" evidence="1">
    <location>
        <begin position="430"/>
        <end position="439"/>
    </location>
</feature>